<evidence type="ECO:0000256" key="4">
    <source>
        <dbReference type="ARBA" id="ARBA00022801"/>
    </source>
</evidence>
<dbReference type="Gene3D" id="2.40.70.10">
    <property type="entry name" value="Acid Proteases"/>
    <property type="match status" value="2"/>
</dbReference>
<comment type="similarity">
    <text evidence="1">Belongs to the peptidase A1 family.</text>
</comment>
<feature type="domain" description="Peptidase A1" evidence="6">
    <location>
        <begin position="166"/>
        <end position="522"/>
    </location>
</feature>
<keyword evidence="3" id="KW-0064">Aspartyl protease</keyword>
<dbReference type="FunFam" id="2.40.70.10:FF:000033">
    <property type="entry name" value="Aspartyl protease family protein"/>
    <property type="match status" value="1"/>
</dbReference>
<evidence type="ECO:0000313" key="8">
    <source>
        <dbReference type="Proteomes" id="UP001633002"/>
    </source>
</evidence>
<evidence type="ECO:0000259" key="6">
    <source>
        <dbReference type="PROSITE" id="PS51767"/>
    </source>
</evidence>
<dbReference type="InterPro" id="IPR034161">
    <property type="entry name" value="Pepsin-like_plant"/>
</dbReference>
<proteinExistence type="inferred from homology"/>
<dbReference type="InterPro" id="IPR032861">
    <property type="entry name" value="TAXi_N"/>
</dbReference>
<keyword evidence="2" id="KW-0645">Protease</keyword>
<name>A0ABD3HU23_9MARC</name>
<dbReference type="InterPro" id="IPR032799">
    <property type="entry name" value="TAXi_C"/>
</dbReference>
<dbReference type="FunFam" id="2.40.70.10:FF:000031">
    <property type="entry name" value="Aspartyl protease AED1"/>
    <property type="match status" value="1"/>
</dbReference>
<evidence type="ECO:0000256" key="3">
    <source>
        <dbReference type="ARBA" id="ARBA00022750"/>
    </source>
</evidence>
<dbReference type="EMBL" id="JBJQOH010000003">
    <property type="protein sequence ID" value="KAL3694998.1"/>
    <property type="molecule type" value="Genomic_DNA"/>
</dbReference>
<sequence>MVGLVVLPADSVLRIVLLQFYFRCFYGVHTNFRVDLKALMYPEVTSYQDNSPHGRGYKEEKVSSGIRLELMHRDHVESPLRSNVHDLTGLERIRDEVLQTVGREETLFVRRLSNADKQVEIRKSSRKVLSTTDSNLDTILPIKEHWRLQLQGTNYESPVMVTGAGYSMRISLGSPTRTFHAFVDTGSDLPWLQCVPCRKCFEQSVELFDPKQSTTYTAVSCSSRVCQRLRQPQNYAGCKRSCRYTYFYGDESYTSGDMALESLTIHSTDGDSLTVPRFAFGCGHNNAGSLNRTGASGIIGLGRGKFSFPSQLRPYIGSKFATCFVNRELASRQTSPLLFGDMVGMTVPGMQYTPMVTGNNSLPTFYYVNVEGISVGEKRVEISRTQDAFSIDPYTGEGGTILDSGSTITSLVKDVYTRVMHEFFLQAPSYPRVNFSKYGLELCFDISGIKDPLLPTLTFHLTNATWIMPSENVALVVRDENRGVYMCVALTQSKFGANIIGNIQQQNFQIVYDLANHQIGFAKVKCHTL</sequence>
<dbReference type="CDD" id="cd05476">
    <property type="entry name" value="pepsin_A_like_plant"/>
    <property type="match status" value="1"/>
</dbReference>
<reference evidence="7 8" key="1">
    <citation type="submission" date="2024-09" db="EMBL/GenBank/DDBJ databases">
        <title>Chromosome-scale assembly of Riccia sorocarpa.</title>
        <authorList>
            <person name="Paukszto L."/>
        </authorList>
    </citation>
    <scope>NUCLEOTIDE SEQUENCE [LARGE SCALE GENOMIC DNA]</scope>
    <source>
        <strain evidence="7">LP-2024</strain>
        <tissue evidence="7">Aerial parts of the thallus</tissue>
    </source>
</reference>
<dbReference type="AlphaFoldDB" id="A0ABD3HU23"/>
<comment type="caution">
    <text evidence="7">The sequence shown here is derived from an EMBL/GenBank/DDBJ whole genome shotgun (WGS) entry which is preliminary data.</text>
</comment>
<keyword evidence="5" id="KW-0325">Glycoprotein</keyword>
<keyword evidence="8" id="KW-1185">Reference proteome</keyword>
<gene>
    <name evidence="7" type="ORF">R1sor_008649</name>
</gene>
<dbReference type="Pfam" id="PF14541">
    <property type="entry name" value="TAXi_C"/>
    <property type="match status" value="1"/>
</dbReference>
<dbReference type="InterPro" id="IPR051708">
    <property type="entry name" value="Plant_Aspart_Prot_A1"/>
</dbReference>
<organism evidence="7 8">
    <name type="scientific">Riccia sorocarpa</name>
    <dbReference type="NCBI Taxonomy" id="122646"/>
    <lineage>
        <taxon>Eukaryota</taxon>
        <taxon>Viridiplantae</taxon>
        <taxon>Streptophyta</taxon>
        <taxon>Embryophyta</taxon>
        <taxon>Marchantiophyta</taxon>
        <taxon>Marchantiopsida</taxon>
        <taxon>Marchantiidae</taxon>
        <taxon>Marchantiales</taxon>
        <taxon>Ricciaceae</taxon>
        <taxon>Riccia</taxon>
    </lineage>
</organism>
<protein>
    <recommendedName>
        <fullName evidence="6">Peptidase A1 domain-containing protein</fullName>
    </recommendedName>
</protein>
<dbReference type="PANTHER" id="PTHR47967:SF128">
    <property type="entry name" value="ASPARTIC PROTEINASE CDR1-LIKE"/>
    <property type="match status" value="1"/>
</dbReference>
<keyword evidence="4" id="KW-0378">Hydrolase</keyword>
<dbReference type="Proteomes" id="UP001633002">
    <property type="component" value="Unassembled WGS sequence"/>
</dbReference>
<accession>A0ABD3HU23</accession>
<dbReference type="PANTHER" id="PTHR47967">
    <property type="entry name" value="OS07G0603500 PROTEIN-RELATED"/>
    <property type="match status" value="1"/>
</dbReference>
<evidence type="ECO:0000313" key="7">
    <source>
        <dbReference type="EMBL" id="KAL3694998.1"/>
    </source>
</evidence>
<dbReference type="InterPro" id="IPR021109">
    <property type="entry name" value="Peptidase_aspartic_dom_sf"/>
</dbReference>
<evidence type="ECO:0000256" key="5">
    <source>
        <dbReference type="ARBA" id="ARBA00023180"/>
    </source>
</evidence>
<evidence type="ECO:0000256" key="1">
    <source>
        <dbReference type="ARBA" id="ARBA00007447"/>
    </source>
</evidence>
<dbReference type="InterPro" id="IPR033121">
    <property type="entry name" value="PEPTIDASE_A1"/>
</dbReference>
<dbReference type="PROSITE" id="PS51767">
    <property type="entry name" value="PEPTIDASE_A1"/>
    <property type="match status" value="1"/>
</dbReference>
<dbReference type="Pfam" id="PF14543">
    <property type="entry name" value="TAXi_N"/>
    <property type="match status" value="1"/>
</dbReference>
<dbReference type="SUPFAM" id="SSF50630">
    <property type="entry name" value="Acid proteases"/>
    <property type="match status" value="1"/>
</dbReference>
<dbReference type="GO" id="GO:0006508">
    <property type="term" value="P:proteolysis"/>
    <property type="evidence" value="ECO:0007669"/>
    <property type="project" value="UniProtKB-KW"/>
</dbReference>
<evidence type="ECO:0000256" key="2">
    <source>
        <dbReference type="ARBA" id="ARBA00022670"/>
    </source>
</evidence>
<dbReference type="GO" id="GO:0004190">
    <property type="term" value="F:aspartic-type endopeptidase activity"/>
    <property type="evidence" value="ECO:0007669"/>
    <property type="project" value="UniProtKB-KW"/>
</dbReference>